<dbReference type="Proteomes" id="UP001580346">
    <property type="component" value="Unassembled WGS sequence"/>
</dbReference>
<evidence type="ECO:0000256" key="4">
    <source>
        <dbReference type="ARBA" id="ARBA00023012"/>
    </source>
</evidence>
<name>A0ABV5AN28_9BACL</name>
<sequence>MYKLILVDDEQDVREGLLEQIDWKGHGFEVIATAENGREACELVEKHQPDVIVTDIQMPFMDGLQLAEWVRLHAPTAKIIILTGFDEFEYAQRAIKLHIDEYVLKPFSAGELVDVLLKVKSRIESEIADKENLQVLQDHYKRSLPLLRELFLISLISRRLPQTEITEKSRLYDLDLSGEGYMAAVISIDRLHGNHWSGPADSSNGISLRSSGNRQLQLFAVLNIAEEIMGRKGSGLVFMHQDHIVLLSVRRGQESEQFTRNVLNGLDEIRVSVEKYLKLTVTIGAGTEFREAENTYISYESACGALNYRFVLGNNRIILIDDVESGRADLLRFDDLKEQALIRTLKVGTSAELAELMDSLFTDLEPVAVSVQDYQVYLLEILTVILKVTREAGIGIESVFGAASNPVAEVYRLNNLPEVKQWFTYACNTLIRLISSRRETGYSKLVEEAKAFMREHFSDSDLSIAKVCSHLHISAGYFSSIFKKEMKMTFVGYLMQLRMEEAKELLRATDLKAFEIAEKTGFSDSNYFSYCFRKTFNITPKEYRNSSRGG</sequence>
<dbReference type="SMART" id="SM00342">
    <property type="entry name" value="HTH_ARAC"/>
    <property type="match status" value="1"/>
</dbReference>
<dbReference type="InterPro" id="IPR041522">
    <property type="entry name" value="CdaR_GGDEF"/>
</dbReference>
<dbReference type="EMBL" id="JBHHMI010000001">
    <property type="protein sequence ID" value="MFB5265407.1"/>
    <property type="molecule type" value="Genomic_DNA"/>
</dbReference>
<evidence type="ECO:0000259" key="9">
    <source>
        <dbReference type="PROSITE" id="PS01124"/>
    </source>
</evidence>
<keyword evidence="6" id="KW-0238">DNA-binding</keyword>
<comment type="subcellular location">
    <subcellularLocation>
        <location evidence="1">Cytoplasm</location>
    </subcellularLocation>
</comment>
<keyword evidence="2" id="KW-0963">Cytoplasm</keyword>
<dbReference type="InterPro" id="IPR001789">
    <property type="entry name" value="Sig_transdc_resp-reg_receiver"/>
</dbReference>
<dbReference type="SUPFAM" id="SSF52172">
    <property type="entry name" value="CheY-like"/>
    <property type="match status" value="1"/>
</dbReference>
<dbReference type="InterPro" id="IPR009057">
    <property type="entry name" value="Homeodomain-like_sf"/>
</dbReference>
<keyword evidence="12" id="KW-1185">Reference proteome</keyword>
<dbReference type="CDD" id="cd17536">
    <property type="entry name" value="REC_YesN-like"/>
    <property type="match status" value="1"/>
</dbReference>
<evidence type="ECO:0000256" key="1">
    <source>
        <dbReference type="ARBA" id="ARBA00004496"/>
    </source>
</evidence>
<evidence type="ECO:0000256" key="7">
    <source>
        <dbReference type="ARBA" id="ARBA00023163"/>
    </source>
</evidence>
<dbReference type="InterPro" id="IPR011006">
    <property type="entry name" value="CheY-like_superfamily"/>
</dbReference>
<dbReference type="Gene3D" id="1.10.10.60">
    <property type="entry name" value="Homeodomain-like"/>
    <property type="match status" value="2"/>
</dbReference>
<comment type="caution">
    <text evidence="11">The sequence shown here is derived from an EMBL/GenBank/DDBJ whole genome shotgun (WGS) entry which is preliminary data.</text>
</comment>
<dbReference type="SMART" id="SM00448">
    <property type="entry name" value="REC"/>
    <property type="match status" value="1"/>
</dbReference>
<dbReference type="InterPro" id="IPR020449">
    <property type="entry name" value="Tscrpt_reg_AraC-type_HTH"/>
</dbReference>
<dbReference type="Pfam" id="PF17853">
    <property type="entry name" value="GGDEF_2"/>
    <property type="match status" value="1"/>
</dbReference>
<dbReference type="PRINTS" id="PR00032">
    <property type="entry name" value="HTHARAC"/>
</dbReference>
<evidence type="ECO:0000313" key="11">
    <source>
        <dbReference type="EMBL" id="MFB5265407.1"/>
    </source>
</evidence>
<evidence type="ECO:0000313" key="12">
    <source>
        <dbReference type="Proteomes" id="UP001580346"/>
    </source>
</evidence>
<keyword evidence="5" id="KW-0805">Transcription regulation</keyword>
<evidence type="ECO:0000256" key="8">
    <source>
        <dbReference type="PROSITE-ProRule" id="PRU00169"/>
    </source>
</evidence>
<dbReference type="Pfam" id="PF00072">
    <property type="entry name" value="Response_reg"/>
    <property type="match status" value="1"/>
</dbReference>
<feature type="domain" description="Response regulatory" evidence="10">
    <location>
        <begin position="3"/>
        <end position="120"/>
    </location>
</feature>
<reference evidence="11 12" key="1">
    <citation type="submission" date="2024-09" db="EMBL/GenBank/DDBJ databases">
        <title>Paenibacillus zeirhizospherea sp. nov., isolated from surface of the maize (Zea mays) roots in a horticulture field, Hungary.</title>
        <authorList>
            <person name="Marton D."/>
            <person name="Farkas M."/>
            <person name="Bedics A."/>
            <person name="Toth E."/>
            <person name="Tancsics A."/>
            <person name="Boka K."/>
            <person name="Maroti G."/>
            <person name="Kriszt B."/>
            <person name="Cserhati M."/>
        </authorList>
    </citation>
    <scope>NUCLEOTIDE SEQUENCE [LARGE SCALE GENOMIC DNA]</scope>
    <source>
        <strain evidence="11 12">KCTC 33519</strain>
    </source>
</reference>
<keyword evidence="7" id="KW-0804">Transcription</keyword>
<dbReference type="SUPFAM" id="SSF46689">
    <property type="entry name" value="Homeodomain-like"/>
    <property type="match status" value="2"/>
</dbReference>
<organism evidence="11 12">
    <name type="scientific">Paenibacillus enshidis</name>
    <dbReference type="NCBI Taxonomy" id="1458439"/>
    <lineage>
        <taxon>Bacteria</taxon>
        <taxon>Bacillati</taxon>
        <taxon>Bacillota</taxon>
        <taxon>Bacilli</taxon>
        <taxon>Bacillales</taxon>
        <taxon>Paenibacillaceae</taxon>
        <taxon>Paenibacillus</taxon>
    </lineage>
</organism>
<dbReference type="PROSITE" id="PS01124">
    <property type="entry name" value="HTH_ARAC_FAMILY_2"/>
    <property type="match status" value="1"/>
</dbReference>
<dbReference type="PANTHER" id="PTHR42713:SF3">
    <property type="entry name" value="TRANSCRIPTIONAL REGULATORY PROTEIN HPTR"/>
    <property type="match status" value="1"/>
</dbReference>
<dbReference type="InterPro" id="IPR018060">
    <property type="entry name" value="HTH_AraC"/>
</dbReference>
<feature type="modified residue" description="4-aspartylphosphate" evidence="8">
    <location>
        <position position="55"/>
    </location>
</feature>
<dbReference type="InterPro" id="IPR051552">
    <property type="entry name" value="HptR"/>
</dbReference>
<evidence type="ECO:0000256" key="6">
    <source>
        <dbReference type="ARBA" id="ARBA00023125"/>
    </source>
</evidence>
<evidence type="ECO:0000256" key="3">
    <source>
        <dbReference type="ARBA" id="ARBA00022553"/>
    </source>
</evidence>
<dbReference type="PROSITE" id="PS50110">
    <property type="entry name" value="RESPONSE_REGULATORY"/>
    <property type="match status" value="1"/>
</dbReference>
<evidence type="ECO:0000259" key="10">
    <source>
        <dbReference type="PROSITE" id="PS50110"/>
    </source>
</evidence>
<keyword evidence="4" id="KW-0902">Two-component regulatory system</keyword>
<dbReference type="Pfam" id="PF12833">
    <property type="entry name" value="HTH_18"/>
    <property type="match status" value="1"/>
</dbReference>
<evidence type="ECO:0000256" key="2">
    <source>
        <dbReference type="ARBA" id="ARBA00022490"/>
    </source>
</evidence>
<keyword evidence="3 8" id="KW-0597">Phosphoprotein</keyword>
<evidence type="ECO:0000256" key="5">
    <source>
        <dbReference type="ARBA" id="ARBA00023015"/>
    </source>
</evidence>
<protein>
    <submittedName>
        <fullName evidence="11">Response regulator</fullName>
    </submittedName>
</protein>
<dbReference type="PANTHER" id="PTHR42713">
    <property type="entry name" value="HISTIDINE KINASE-RELATED"/>
    <property type="match status" value="1"/>
</dbReference>
<dbReference type="Gene3D" id="3.40.50.2300">
    <property type="match status" value="1"/>
</dbReference>
<dbReference type="RefSeq" id="WP_375352726.1">
    <property type="nucleotide sequence ID" value="NZ_JBHHMI010000001.1"/>
</dbReference>
<feature type="domain" description="HTH araC/xylS-type" evidence="9">
    <location>
        <begin position="447"/>
        <end position="546"/>
    </location>
</feature>
<gene>
    <name evidence="11" type="ORF">ACE41H_01200</name>
</gene>
<proteinExistence type="predicted"/>
<accession>A0ABV5AN28</accession>